<proteinExistence type="inferred from homology"/>
<evidence type="ECO:0000259" key="8">
    <source>
        <dbReference type="PROSITE" id="PS50893"/>
    </source>
</evidence>
<comment type="similarity">
    <text evidence="2">Belongs to the ABC transporter superfamily.</text>
</comment>
<dbReference type="InterPro" id="IPR027417">
    <property type="entry name" value="P-loop_NTPase"/>
</dbReference>
<dbReference type="SMART" id="SM00382">
    <property type="entry name" value="AAA"/>
    <property type="match status" value="1"/>
</dbReference>
<keyword evidence="10" id="KW-1185">Reference proteome</keyword>
<evidence type="ECO:0000313" key="10">
    <source>
        <dbReference type="Proteomes" id="UP001595900"/>
    </source>
</evidence>
<keyword evidence="4" id="KW-1003">Cell membrane</keyword>
<dbReference type="Proteomes" id="UP001595900">
    <property type="component" value="Unassembled WGS sequence"/>
</dbReference>
<evidence type="ECO:0000256" key="3">
    <source>
        <dbReference type="ARBA" id="ARBA00022448"/>
    </source>
</evidence>
<dbReference type="PROSITE" id="PS50893">
    <property type="entry name" value="ABC_TRANSPORTER_2"/>
    <property type="match status" value="1"/>
</dbReference>
<evidence type="ECO:0000256" key="5">
    <source>
        <dbReference type="ARBA" id="ARBA00022741"/>
    </source>
</evidence>
<dbReference type="InterPro" id="IPR003593">
    <property type="entry name" value="AAA+_ATPase"/>
</dbReference>
<name>A0ABV8Q4C2_9MICO</name>
<sequence length="360" mass="38385">MATQPHTQTATDTGTILTADRPVLEVRNLDIGMRRKSAVVKLVDDVSFSVDLGERYGLVGESGSGKSMTLRAIAGLLPSGVEVLSGSILYGGRDLLELSASSRRALMGPEIAMIFQEPLTALNPTMQVGDQIAEGPRQHLGLSAKDARKLAVEMMRRTGIPDPARRAKAFPHELSGGLRQRIMIALALSCSPKVLLCDEPTTALDVTVQDQVLTLLADLCDDTGTSLVFVTHDLAVVAQTCSRVGVMYSGRIVEKGAVNEVFPKPHHPYTLGLIESAPDFDRPDRELVSIPGFPPNVANRGSGCVFAPRCAFAQDDCRVGRLELAELEPDRTVACLHPRNAGEALLSAAATNGAIAGRSE</sequence>
<dbReference type="Pfam" id="PF00005">
    <property type="entry name" value="ABC_tran"/>
    <property type="match status" value="1"/>
</dbReference>
<dbReference type="PANTHER" id="PTHR43297:SF2">
    <property type="entry name" value="DIPEPTIDE TRANSPORT ATP-BINDING PROTEIN DPPD"/>
    <property type="match status" value="1"/>
</dbReference>
<dbReference type="RefSeq" id="WP_390227024.1">
    <property type="nucleotide sequence ID" value="NZ_JBHSCN010000002.1"/>
</dbReference>
<keyword evidence="6 9" id="KW-0067">ATP-binding</keyword>
<feature type="domain" description="ABC transporter" evidence="8">
    <location>
        <begin position="26"/>
        <end position="274"/>
    </location>
</feature>
<keyword evidence="5" id="KW-0547">Nucleotide-binding</keyword>
<dbReference type="SUPFAM" id="SSF52540">
    <property type="entry name" value="P-loop containing nucleoside triphosphate hydrolases"/>
    <property type="match status" value="1"/>
</dbReference>
<dbReference type="InterPro" id="IPR050388">
    <property type="entry name" value="ABC_Ni/Peptide_Import"/>
</dbReference>
<evidence type="ECO:0000256" key="6">
    <source>
        <dbReference type="ARBA" id="ARBA00022840"/>
    </source>
</evidence>
<gene>
    <name evidence="9" type="ORF">ACFOYW_02450</name>
</gene>
<dbReference type="InterPro" id="IPR013563">
    <property type="entry name" value="Oligopep_ABC_C"/>
</dbReference>
<evidence type="ECO:0000256" key="4">
    <source>
        <dbReference type="ARBA" id="ARBA00022475"/>
    </source>
</evidence>
<dbReference type="NCBIfam" id="TIGR01727">
    <property type="entry name" value="oligo_HPY"/>
    <property type="match status" value="1"/>
</dbReference>
<accession>A0ABV8Q4C2</accession>
<keyword evidence="3" id="KW-0813">Transport</keyword>
<organism evidence="9 10">
    <name type="scientific">Gryllotalpicola reticulitermitis</name>
    <dbReference type="NCBI Taxonomy" id="1184153"/>
    <lineage>
        <taxon>Bacteria</taxon>
        <taxon>Bacillati</taxon>
        <taxon>Actinomycetota</taxon>
        <taxon>Actinomycetes</taxon>
        <taxon>Micrococcales</taxon>
        <taxon>Microbacteriaceae</taxon>
        <taxon>Gryllotalpicola</taxon>
    </lineage>
</organism>
<protein>
    <submittedName>
        <fullName evidence="9">ABC transporter ATP-binding protein</fullName>
    </submittedName>
</protein>
<dbReference type="EMBL" id="JBHSCN010000002">
    <property type="protein sequence ID" value="MFC4242219.1"/>
    <property type="molecule type" value="Genomic_DNA"/>
</dbReference>
<evidence type="ECO:0000256" key="7">
    <source>
        <dbReference type="ARBA" id="ARBA00023136"/>
    </source>
</evidence>
<comment type="subcellular location">
    <subcellularLocation>
        <location evidence="1">Cell membrane</location>
        <topology evidence="1">Peripheral membrane protein</topology>
    </subcellularLocation>
</comment>
<evidence type="ECO:0000313" key="9">
    <source>
        <dbReference type="EMBL" id="MFC4242219.1"/>
    </source>
</evidence>
<dbReference type="Pfam" id="PF08352">
    <property type="entry name" value="oligo_HPY"/>
    <property type="match status" value="1"/>
</dbReference>
<dbReference type="PANTHER" id="PTHR43297">
    <property type="entry name" value="OLIGOPEPTIDE TRANSPORT ATP-BINDING PROTEIN APPD"/>
    <property type="match status" value="1"/>
</dbReference>
<dbReference type="GO" id="GO:0005524">
    <property type="term" value="F:ATP binding"/>
    <property type="evidence" value="ECO:0007669"/>
    <property type="project" value="UniProtKB-KW"/>
</dbReference>
<evidence type="ECO:0000256" key="1">
    <source>
        <dbReference type="ARBA" id="ARBA00004202"/>
    </source>
</evidence>
<dbReference type="CDD" id="cd03257">
    <property type="entry name" value="ABC_NikE_OppD_transporters"/>
    <property type="match status" value="1"/>
</dbReference>
<dbReference type="InterPro" id="IPR003439">
    <property type="entry name" value="ABC_transporter-like_ATP-bd"/>
</dbReference>
<keyword evidence="7" id="KW-0472">Membrane</keyword>
<reference evidence="10" key="1">
    <citation type="journal article" date="2019" name="Int. J. Syst. Evol. Microbiol.">
        <title>The Global Catalogue of Microorganisms (GCM) 10K type strain sequencing project: providing services to taxonomists for standard genome sequencing and annotation.</title>
        <authorList>
            <consortium name="The Broad Institute Genomics Platform"/>
            <consortium name="The Broad Institute Genome Sequencing Center for Infectious Disease"/>
            <person name="Wu L."/>
            <person name="Ma J."/>
        </authorList>
    </citation>
    <scope>NUCLEOTIDE SEQUENCE [LARGE SCALE GENOMIC DNA]</scope>
    <source>
        <strain evidence="10">CGMCC 1.10363</strain>
    </source>
</reference>
<dbReference type="Gene3D" id="3.40.50.300">
    <property type="entry name" value="P-loop containing nucleotide triphosphate hydrolases"/>
    <property type="match status" value="1"/>
</dbReference>
<evidence type="ECO:0000256" key="2">
    <source>
        <dbReference type="ARBA" id="ARBA00005417"/>
    </source>
</evidence>
<comment type="caution">
    <text evidence="9">The sequence shown here is derived from an EMBL/GenBank/DDBJ whole genome shotgun (WGS) entry which is preliminary data.</text>
</comment>